<feature type="transmembrane region" description="Helical" evidence="1">
    <location>
        <begin position="132"/>
        <end position="152"/>
    </location>
</feature>
<evidence type="ECO:0000256" key="1">
    <source>
        <dbReference type="SAM" id="Phobius"/>
    </source>
</evidence>
<keyword evidence="1" id="KW-1133">Transmembrane helix</keyword>
<dbReference type="Proteomes" id="UP000054988">
    <property type="component" value="Unassembled WGS sequence"/>
</dbReference>
<reference evidence="2 3" key="1">
    <citation type="submission" date="2015-12" db="EMBL/GenBank/DDBJ databases">
        <title>Draft genome sequence of Moniliophthora roreri, the causal agent of frosty pod rot of cacao.</title>
        <authorList>
            <person name="Aime M.C."/>
            <person name="Diaz-Valderrama J.R."/>
            <person name="Kijpornyongpan T."/>
            <person name="Phillips-Mora W."/>
        </authorList>
    </citation>
    <scope>NUCLEOTIDE SEQUENCE [LARGE SCALE GENOMIC DNA]</scope>
    <source>
        <strain evidence="2 3">MCA 2952</strain>
    </source>
</reference>
<accession>A0A0W0G4V2</accession>
<keyword evidence="1" id="KW-0472">Membrane</keyword>
<organism evidence="2 3">
    <name type="scientific">Moniliophthora roreri</name>
    <name type="common">Frosty pod rot fungus</name>
    <name type="synonym">Monilia roreri</name>
    <dbReference type="NCBI Taxonomy" id="221103"/>
    <lineage>
        <taxon>Eukaryota</taxon>
        <taxon>Fungi</taxon>
        <taxon>Dikarya</taxon>
        <taxon>Basidiomycota</taxon>
        <taxon>Agaricomycotina</taxon>
        <taxon>Agaricomycetes</taxon>
        <taxon>Agaricomycetidae</taxon>
        <taxon>Agaricales</taxon>
        <taxon>Marasmiineae</taxon>
        <taxon>Marasmiaceae</taxon>
        <taxon>Moniliophthora</taxon>
    </lineage>
</organism>
<feature type="transmembrane region" description="Helical" evidence="1">
    <location>
        <begin position="48"/>
        <end position="66"/>
    </location>
</feature>
<feature type="transmembrane region" description="Helical" evidence="1">
    <location>
        <begin position="7"/>
        <end position="28"/>
    </location>
</feature>
<sequence length="281" mass="30814">MDSDTTSIVIYLIASLTIIYFLYGSHILQLLSLGRILDQKRLGAKHAVPLPWFIGLFVGTTVMTYLETFTLIHRAIVEFFLALEGESPFDASTSPNLSDVFSLSSMATDGILIHHHHLRSTSVEQRPAISKLLLAALFTNVSGLIGLFFLALEDKQDTLHFITLSISTLLHLLIGQHATRQAPIGVESDEKSSTTKFAGFGIIMQRGSLFPLILVVHLSITASSAGRWLSDVLPISSLVACIAQTMTVVRTQLEKNAECMEEVILNVSRSLEEGPYCDAKV</sequence>
<evidence type="ECO:0000313" key="2">
    <source>
        <dbReference type="EMBL" id="KTB43614.1"/>
    </source>
</evidence>
<gene>
    <name evidence="2" type="ORF">WG66_3794</name>
</gene>
<evidence type="ECO:0000313" key="3">
    <source>
        <dbReference type="Proteomes" id="UP000054988"/>
    </source>
</evidence>
<protein>
    <submittedName>
        <fullName evidence="2">Uncharacterized protein</fullName>
    </submittedName>
</protein>
<comment type="caution">
    <text evidence="2">The sequence shown here is derived from an EMBL/GenBank/DDBJ whole genome shotgun (WGS) entry which is preliminary data.</text>
</comment>
<name>A0A0W0G4V2_MONRR</name>
<dbReference type="AlphaFoldDB" id="A0A0W0G4V2"/>
<dbReference type="EMBL" id="LATX01001127">
    <property type="protein sequence ID" value="KTB43614.1"/>
    <property type="molecule type" value="Genomic_DNA"/>
</dbReference>
<proteinExistence type="predicted"/>
<keyword evidence="1" id="KW-0812">Transmembrane</keyword>